<evidence type="ECO:0000256" key="6">
    <source>
        <dbReference type="ARBA" id="ARBA00021623"/>
    </source>
</evidence>
<evidence type="ECO:0000256" key="14">
    <source>
        <dbReference type="ARBA" id="ARBA00047700"/>
    </source>
</evidence>
<evidence type="ECO:0000256" key="2">
    <source>
        <dbReference type="ARBA" id="ARBA00002988"/>
    </source>
</evidence>
<keyword evidence="9" id="KW-0547">Nucleotide-binding</keyword>
<evidence type="ECO:0000256" key="1">
    <source>
        <dbReference type="ARBA" id="ARBA00001946"/>
    </source>
</evidence>
<evidence type="ECO:0000256" key="12">
    <source>
        <dbReference type="ARBA" id="ARBA00022842"/>
    </source>
</evidence>
<dbReference type="Proteomes" id="UP001549164">
    <property type="component" value="Unassembled WGS sequence"/>
</dbReference>
<comment type="function">
    <text evidence="2">Catalyzes the phosphorylation of pyruvate to phosphoenolpyruvate.</text>
</comment>
<dbReference type="PANTHER" id="PTHR43030">
    <property type="entry name" value="PHOSPHOENOLPYRUVATE SYNTHASE"/>
    <property type="match status" value="1"/>
</dbReference>
<dbReference type="EC" id="2.7.9.2" evidence="5"/>
<evidence type="ECO:0000256" key="10">
    <source>
        <dbReference type="ARBA" id="ARBA00022777"/>
    </source>
</evidence>
<keyword evidence="10" id="KW-0418">Kinase</keyword>
<comment type="caution">
    <text evidence="16">The sequence shown here is derived from an EMBL/GenBank/DDBJ whole genome shotgun (WGS) entry which is preliminary data.</text>
</comment>
<evidence type="ECO:0000313" key="16">
    <source>
        <dbReference type="EMBL" id="MET3600728.1"/>
    </source>
</evidence>
<sequence>MQINIVDLSAAHDAHHGGKASRLSKALQLGLPVPAGMVITLKAIETLTVDELSRFCDWGELLRTLGGCVVARSSASAEDSEDASFAGQFLTVVNIQSVDQLLQAIIDVFQSQDSAGVKGYMAHRSMCDRVAMSILIQRMVDPRSAGVLFSRHPVTGEDCFYIESAWGLGESVVGGLVTPDAFRMNRELVLLERTLGDKQIAIRASAEGGVVEEHLDLCLRHKSSLTAEELINLGELALQCLSGFGRHGFDMEWAIDENGLWLLQIRPLTA</sequence>
<keyword evidence="12" id="KW-0460">Magnesium</keyword>
<dbReference type="InterPro" id="IPR006319">
    <property type="entry name" value="PEP_synth"/>
</dbReference>
<dbReference type="SUPFAM" id="SSF56059">
    <property type="entry name" value="Glutathione synthetase ATP-binding domain-like"/>
    <property type="match status" value="1"/>
</dbReference>
<dbReference type="Gene3D" id="3.30.470.20">
    <property type="entry name" value="ATP-grasp fold, B domain"/>
    <property type="match status" value="1"/>
</dbReference>
<dbReference type="Gene3D" id="3.30.1490.20">
    <property type="entry name" value="ATP-grasp fold, A domain"/>
    <property type="match status" value="2"/>
</dbReference>
<organism evidence="16 17">
    <name type="scientific">Martelella mangrovi</name>
    <dbReference type="NCBI Taxonomy" id="1397477"/>
    <lineage>
        <taxon>Bacteria</taxon>
        <taxon>Pseudomonadati</taxon>
        <taxon>Pseudomonadota</taxon>
        <taxon>Alphaproteobacteria</taxon>
        <taxon>Hyphomicrobiales</taxon>
        <taxon>Aurantimonadaceae</taxon>
        <taxon>Martelella</taxon>
    </lineage>
</organism>
<evidence type="ECO:0000256" key="13">
    <source>
        <dbReference type="ARBA" id="ARBA00033470"/>
    </source>
</evidence>
<evidence type="ECO:0000256" key="11">
    <source>
        <dbReference type="ARBA" id="ARBA00022840"/>
    </source>
</evidence>
<protein>
    <recommendedName>
        <fullName evidence="6">Phosphoenolpyruvate synthase</fullName>
        <ecNumber evidence="5">2.7.9.2</ecNumber>
    </recommendedName>
    <alternativeName>
        <fullName evidence="13">Pyruvate, water dikinase</fullName>
    </alternativeName>
</protein>
<evidence type="ECO:0000256" key="5">
    <source>
        <dbReference type="ARBA" id="ARBA00011996"/>
    </source>
</evidence>
<keyword evidence="8" id="KW-0479">Metal-binding</keyword>
<keyword evidence="11" id="KW-0067">ATP-binding</keyword>
<evidence type="ECO:0000256" key="4">
    <source>
        <dbReference type="ARBA" id="ARBA00007837"/>
    </source>
</evidence>
<comment type="pathway">
    <text evidence="3">Carbohydrate biosynthesis; gluconeogenesis.</text>
</comment>
<comment type="catalytic activity">
    <reaction evidence="14">
        <text>pyruvate + ATP + H2O = phosphoenolpyruvate + AMP + phosphate + 2 H(+)</text>
        <dbReference type="Rhea" id="RHEA:11364"/>
        <dbReference type="ChEBI" id="CHEBI:15361"/>
        <dbReference type="ChEBI" id="CHEBI:15377"/>
        <dbReference type="ChEBI" id="CHEBI:15378"/>
        <dbReference type="ChEBI" id="CHEBI:30616"/>
        <dbReference type="ChEBI" id="CHEBI:43474"/>
        <dbReference type="ChEBI" id="CHEBI:58702"/>
        <dbReference type="ChEBI" id="CHEBI:456215"/>
        <dbReference type="EC" id="2.7.9.2"/>
    </reaction>
</comment>
<accession>A0ABV2ICU2</accession>
<evidence type="ECO:0000256" key="3">
    <source>
        <dbReference type="ARBA" id="ARBA00004742"/>
    </source>
</evidence>
<dbReference type="InterPro" id="IPR013815">
    <property type="entry name" value="ATP_grasp_subdomain_1"/>
</dbReference>
<proteinExistence type="inferred from homology"/>
<dbReference type="GO" id="GO:0008986">
    <property type="term" value="F:pyruvate, water dikinase activity"/>
    <property type="evidence" value="ECO:0007669"/>
    <property type="project" value="UniProtKB-EC"/>
</dbReference>
<dbReference type="EMBL" id="JBEPLY010000009">
    <property type="protein sequence ID" value="MET3600728.1"/>
    <property type="molecule type" value="Genomic_DNA"/>
</dbReference>
<reference evidence="16 17" key="1">
    <citation type="submission" date="2024-06" db="EMBL/GenBank/DDBJ databases">
        <title>Genomic Encyclopedia of Type Strains, Phase IV (KMG-IV): sequencing the most valuable type-strain genomes for metagenomic binning, comparative biology and taxonomic classification.</title>
        <authorList>
            <person name="Goeker M."/>
        </authorList>
    </citation>
    <scope>NUCLEOTIDE SEQUENCE [LARGE SCALE GENOMIC DNA]</scope>
    <source>
        <strain evidence="16 17">DSM 28102</strain>
    </source>
</reference>
<comment type="cofactor">
    <cofactor evidence="1">
        <name>Mg(2+)</name>
        <dbReference type="ChEBI" id="CHEBI:18420"/>
    </cofactor>
</comment>
<evidence type="ECO:0000256" key="7">
    <source>
        <dbReference type="ARBA" id="ARBA00022679"/>
    </source>
</evidence>
<evidence type="ECO:0000259" key="15">
    <source>
        <dbReference type="Pfam" id="PF01326"/>
    </source>
</evidence>
<dbReference type="InterPro" id="IPR002192">
    <property type="entry name" value="PPDK_AMP/ATP-bd"/>
</dbReference>
<dbReference type="Pfam" id="PF01326">
    <property type="entry name" value="PPDK_N"/>
    <property type="match status" value="1"/>
</dbReference>
<keyword evidence="17" id="KW-1185">Reference proteome</keyword>
<dbReference type="RefSeq" id="WP_354434614.1">
    <property type="nucleotide sequence ID" value="NZ_JBEPLY010000009.1"/>
</dbReference>
<feature type="domain" description="Pyruvate phosphate dikinase AMP/ATP-binding" evidence="15">
    <location>
        <begin position="69"/>
        <end position="269"/>
    </location>
</feature>
<evidence type="ECO:0000313" key="17">
    <source>
        <dbReference type="Proteomes" id="UP001549164"/>
    </source>
</evidence>
<gene>
    <name evidence="16" type="ORF">ABID12_002679</name>
</gene>
<keyword evidence="16" id="KW-0670">Pyruvate</keyword>
<evidence type="ECO:0000256" key="8">
    <source>
        <dbReference type="ARBA" id="ARBA00022723"/>
    </source>
</evidence>
<dbReference type="PANTHER" id="PTHR43030:SF1">
    <property type="entry name" value="PHOSPHOENOLPYRUVATE SYNTHASE"/>
    <property type="match status" value="1"/>
</dbReference>
<comment type="similarity">
    <text evidence="4">Belongs to the PEP-utilizing enzyme family.</text>
</comment>
<evidence type="ECO:0000256" key="9">
    <source>
        <dbReference type="ARBA" id="ARBA00022741"/>
    </source>
</evidence>
<name>A0ABV2ICU2_9HYPH</name>
<keyword evidence="7 16" id="KW-0808">Transferase</keyword>